<dbReference type="PROSITE" id="PS51257">
    <property type="entry name" value="PROKAR_LIPOPROTEIN"/>
    <property type="match status" value="1"/>
</dbReference>
<organism evidence="7 8">
    <name type="scientific">Myriangium duriaei CBS 260.36</name>
    <dbReference type="NCBI Taxonomy" id="1168546"/>
    <lineage>
        <taxon>Eukaryota</taxon>
        <taxon>Fungi</taxon>
        <taxon>Dikarya</taxon>
        <taxon>Ascomycota</taxon>
        <taxon>Pezizomycotina</taxon>
        <taxon>Dothideomycetes</taxon>
        <taxon>Dothideomycetidae</taxon>
        <taxon>Myriangiales</taxon>
        <taxon>Myriangiaceae</taxon>
        <taxon>Myriangium</taxon>
    </lineage>
</organism>
<dbReference type="PANTHER" id="PTHR21576">
    <property type="entry name" value="UNCHARACTERIZED NODULIN-LIKE PROTEIN"/>
    <property type="match status" value="1"/>
</dbReference>
<dbReference type="OrthoDB" id="410267at2759"/>
<feature type="transmembrane region" description="Helical" evidence="6">
    <location>
        <begin position="478"/>
        <end position="497"/>
    </location>
</feature>
<evidence type="ECO:0000256" key="5">
    <source>
        <dbReference type="SAM" id="MobiDB-lite"/>
    </source>
</evidence>
<accession>A0A9P4J4G7</accession>
<dbReference type="GO" id="GO:0022857">
    <property type="term" value="F:transmembrane transporter activity"/>
    <property type="evidence" value="ECO:0007669"/>
    <property type="project" value="InterPro"/>
</dbReference>
<feature type="region of interest" description="Disordered" evidence="5">
    <location>
        <begin position="209"/>
        <end position="274"/>
    </location>
</feature>
<feature type="transmembrane region" description="Helical" evidence="6">
    <location>
        <begin position="175"/>
        <end position="195"/>
    </location>
</feature>
<feature type="transmembrane region" description="Helical" evidence="6">
    <location>
        <begin position="395"/>
        <end position="418"/>
    </location>
</feature>
<gene>
    <name evidence="7" type="ORF">K461DRAFT_320551</name>
</gene>
<name>A0A9P4J4G7_9PEZI</name>
<feature type="transmembrane region" description="Helical" evidence="6">
    <location>
        <begin position="81"/>
        <end position="98"/>
    </location>
</feature>
<feature type="compositionally biased region" description="Basic residues" evidence="5">
    <location>
        <begin position="226"/>
        <end position="236"/>
    </location>
</feature>
<evidence type="ECO:0000256" key="4">
    <source>
        <dbReference type="ARBA" id="ARBA00023136"/>
    </source>
</evidence>
<feature type="transmembrane region" description="Helical" evidence="6">
    <location>
        <begin position="338"/>
        <end position="359"/>
    </location>
</feature>
<dbReference type="InterPro" id="IPR036259">
    <property type="entry name" value="MFS_trans_sf"/>
</dbReference>
<reference evidence="7" key="1">
    <citation type="journal article" date="2020" name="Stud. Mycol.">
        <title>101 Dothideomycetes genomes: a test case for predicting lifestyles and emergence of pathogens.</title>
        <authorList>
            <person name="Haridas S."/>
            <person name="Albert R."/>
            <person name="Binder M."/>
            <person name="Bloem J."/>
            <person name="Labutti K."/>
            <person name="Salamov A."/>
            <person name="Andreopoulos B."/>
            <person name="Baker S."/>
            <person name="Barry K."/>
            <person name="Bills G."/>
            <person name="Bluhm B."/>
            <person name="Cannon C."/>
            <person name="Castanera R."/>
            <person name="Culley D."/>
            <person name="Daum C."/>
            <person name="Ezra D."/>
            <person name="Gonzalez J."/>
            <person name="Henrissat B."/>
            <person name="Kuo A."/>
            <person name="Liang C."/>
            <person name="Lipzen A."/>
            <person name="Lutzoni F."/>
            <person name="Magnuson J."/>
            <person name="Mondo S."/>
            <person name="Nolan M."/>
            <person name="Ohm R."/>
            <person name="Pangilinan J."/>
            <person name="Park H.-J."/>
            <person name="Ramirez L."/>
            <person name="Alfaro M."/>
            <person name="Sun H."/>
            <person name="Tritt A."/>
            <person name="Yoshinaga Y."/>
            <person name="Zwiers L.-H."/>
            <person name="Turgeon B."/>
            <person name="Goodwin S."/>
            <person name="Spatafora J."/>
            <person name="Crous P."/>
            <person name="Grigoriev I."/>
        </authorList>
    </citation>
    <scope>NUCLEOTIDE SEQUENCE</scope>
    <source>
        <strain evidence="7">CBS 260.36</strain>
    </source>
</reference>
<evidence type="ECO:0000313" key="8">
    <source>
        <dbReference type="Proteomes" id="UP000799439"/>
    </source>
</evidence>
<dbReference type="SUPFAM" id="SSF103473">
    <property type="entry name" value="MFS general substrate transporter"/>
    <property type="match status" value="1"/>
</dbReference>
<feature type="transmembrane region" description="Helical" evidence="6">
    <location>
        <begin position="12"/>
        <end position="34"/>
    </location>
</feature>
<dbReference type="EMBL" id="ML996084">
    <property type="protein sequence ID" value="KAF2154431.1"/>
    <property type="molecule type" value="Genomic_DNA"/>
</dbReference>
<keyword evidence="8" id="KW-1185">Reference proteome</keyword>
<evidence type="ECO:0000313" key="7">
    <source>
        <dbReference type="EMBL" id="KAF2154431.1"/>
    </source>
</evidence>
<feature type="transmembrane region" description="Helical" evidence="6">
    <location>
        <begin position="295"/>
        <end position="314"/>
    </location>
</feature>
<comment type="subcellular location">
    <subcellularLocation>
        <location evidence="1">Membrane</location>
        <topology evidence="1">Multi-pass membrane protein</topology>
    </subcellularLocation>
</comment>
<keyword evidence="2 6" id="KW-0812">Transmembrane</keyword>
<comment type="caution">
    <text evidence="7">The sequence shown here is derived from an EMBL/GenBank/DDBJ whole genome shotgun (WGS) entry which is preliminary data.</text>
</comment>
<feature type="transmembrane region" description="Helical" evidence="6">
    <location>
        <begin position="54"/>
        <end position="74"/>
    </location>
</feature>
<feature type="transmembrane region" description="Helical" evidence="6">
    <location>
        <begin position="148"/>
        <end position="169"/>
    </location>
</feature>
<dbReference type="Proteomes" id="UP000799439">
    <property type="component" value="Unassembled WGS sequence"/>
</dbReference>
<feature type="compositionally biased region" description="Basic and acidic residues" evidence="5">
    <location>
        <begin position="262"/>
        <end position="274"/>
    </location>
</feature>
<dbReference type="Pfam" id="PF07690">
    <property type="entry name" value="MFS_1"/>
    <property type="match status" value="1"/>
</dbReference>
<dbReference type="Gene3D" id="1.20.1250.20">
    <property type="entry name" value="MFS general substrate transporter like domains"/>
    <property type="match status" value="2"/>
</dbReference>
<feature type="transmembrane region" description="Helical" evidence="6">
    <location>
        <begin position="371"/>
        <end position="389"/>
    </location>
</feature>
<dbReference type="GO" id="GO:0000329">
    <property type="term" value="C:fungal-type vacuole membrane"/>
    <property type="evidence" value="ECO:0007669"/>
    <property type="project" value="TreeGrafter"/>
</dbReference>
<feature type="transmembrane region" description="Helical" evidence="6">
    <location>
        <begin position="110"/>
        <end position="136"/>
    </location>
</feature>
<sequence length="516" mass="55864">MSSKLQDDPLRVSRIISVIAATWIAISCGTNYAYSAWAPQFAEQLHLTATQSNIIGNAANIGMYAVGIPVGLVVDNKGPRWATTMGVTCLVCGYFPLWSAYNKGPGQSSFFFLCLASLLTGIGSCSCFSGAIKVCATNWPRHRGTATALPLSAFGLSAFAYTTISGLAFPHDAGHLLLFLAIGTATTITTGMLFLRILPQTPVYKHVSQRDRPASLGRDSNELHRTNSRQGKHSRKPSVLEDPGVHRSDSFETSSLLSSPVDHSDEPTDVDKDPRLHKPDITGWALLRSGAFWKLWVLLGLLCGVGLMTINNIGNDAKTLWHHWDDSASKAFISRRQLMHVGILSICSFVGRLCSGIGSDFLVKSFNSSRYWSLVASALIFTAAQISALRIENPHWLFVLSGLTGLAYGALFGVYPALVADAFGAAGMGINWGAMTMAPVLSGNIFNLIYGANLDAHSDHPEGSERVCLDGRVCYSDAYIVTLFASLAGVGWSLWCVHHERKERKALEKLLDLHQG</sequence>
<evidence type="ECO:0000256" key="1">
    <source>
        <dbReference type="ARBA" id="ARBA00004141"/>
    </source>
</evidence>
<dbReference type="AlphaFoldDB" id="A0A9P4J4G7"/>
<protein>
    <submittedName>
        <fullName evidence="7">MFS general substrate transporter</fullName>
    </submittedName>
</protein>
<dbReference type="PANTHER" id="PTHR21576:SF158">
    <property type="entry name" value="RIBOSOMAL RNA-PROCESSING PROTEIN 12-LIKE CONSERVED DOMAIN-CONTAINING PROTEIN"/>
    <property type="match status" value="1"/>
</dbReference>
<evidence type="ECO:0000256" key="3">
    <source>
        <dbReference type="ARBA" id="ARBA00022989"/>
    </source>
</evidence>
<keyword evidence="3 6" id="KW-1133">Transmembrane helix</keyword>
<keyword evidence="4 6" id="KW-0472">Membrane</keyword>
<evidence type="ECO:0000256" key="2">
    <source>
        <dbReference type="ARBA" id="ARBA00022692"/>
    </source>
</evidence>
<dbReference type="InterPro" id="IPR011701">
    <property type="entry name" value="MFS"/>
</dbReference>
<feature type="compositionally biased region" description="Basic and acidic residues" evidence="5">
    <location>
        <begin position="209"/>
        <end position="225"/>
    </location>
</feature>
<proteinExistence type="predicted"/>
<evidence type="ECO:0000256" key="6">
    <source>
        <dbReference type="SAM" id="Phobius"/>
    </source>
</evidence>